<name>A0A915PGT1_9BILA</name>
<reference evidence="2" key="1">
    <citation type="submission" date="2022-11" db="UniProtKB">
        <authorList>
            <consortium name="WormBaseParasite"/>
        </authorList>
    </citation>
    <scope>IDENTIFICATION</scope>
</reference>
<protein>
    <submittedName>
        <fullName evidence="2">Uncharacterized protein</fullName>
    </submittedName>
</protein>
<accession>A0A915PGT1</accession>
<dbReference type="Proteomes" id="UP000887581">
    <property type="component" value="Unplaced"/>
</dbReference>
<sequence>MKVTASVAPLKQGMDLSLQDDTEKFGRNDKVDKSAQCIVASIFKMFQCLDYTHVFLSVKLLLSAGGESFSGQLLLDYCLGMPDIFKLSAGEARSRLVSRKKDPRRDTQMSLKEKYKLVSNM</sequence>
<dbReference type="WBParaSite" id="sdigi.contig108.g4496.t1">
    <property type="protein sequence ID" value="sdigi.contig108.g4496.t1"/>
    <property type="gene ID" value="sdigi.contig108.g4496"/>
</dbReference>
<evidence type="ECO:0000313" key="1">
    <source>
        <dbReference type="Proteomes" id="UP000887581"/>
    </source>
</evidence>
<keyword evidence="1" id="KW-1185">Reference proteome</keyword>
<dbReference type="AlphaFoldDB" id="A0A915PGT1"/>
<organism evidence="1 2">
    <name type="scientific">Setaria digitata</name>
    <dbReference type="NCBI Taxonomy" id="48799"/>
    <lineage>
        <taxon>Eukaryota</taxon>
        <taxon>Metazoa</taxon>
        <taxon>Ecdysozoa</taxon>
        <taxon>Nematoda</taxon>
        <taxon>Chromadorea</taxon>
        <taxon>Rhabditida</taxon>
        <taxon>Spirurina</taxon>
        <taxon>Spiruromorpha</taxon>
        <taxon>Filarioidea</taxon>
        <taxon>Setariidae</taxon>
        <taxon>Setaria</taxon>
    </lineage>
</organism>
<evidence type="ECO:0000313" key="2">
    <source>
        <dbReference type="WBParaSite" id="sdigi.contig108.g4496.t1"/>
    </source>
</evidence>
<proteinExistence type="predicted"/>